<evidence type="ECO:0000313" key="2">
    <source>
        <dbReference type="Proteomes" id="UP000593994"/>
    </source>
</evidence>
<dbReference type="KEGG" id="sbal:HUE88_01920"/>
<dbReference type="EMBL" id="CP054492">
    <property type="protein sequence ID" value="QOY52478.1"/>
    <property type="molecule type" value="Genomic_DNA"/>
</dbReference>
<dbReference type="RefSeq" id="WP_194370551.1">
    <property type="nucleotide sequence ID" value="NZ_CP054492.1"/>
</dbReference>
<gene>
    <name evidence="1" type="ORF">HUE88_01920</name>
</gene>
<name>A0A7S7LW02_9BACT</name>
<accession>A0A7S7LW02</accession>
<reference evidence="1 2" key="1">
    <citation type="submission" date="2020-05" db="EMBL/GenBank/DDBJ databases">
        <title>Sulfurimonas marisnigri, sp. nov., and Sulfurimonas baltica, sp. nov., manganese oxide reducing chemolithoautotrophs of the class Epsilonproteobacteria isolated from the pelagic redoxclines of the Black and Baltic Seas and emended description of the genus Sulfurimonas.</title>
        <authorList>
            <person name="Henkel J.V."/>
            <person name="Laudan C."/>
            <person name="Werner J."/>
            <person name="Neu T."/>
            <person name="Plewe S."/>
            <person name="Sproer C."/>
            <person name="Bunk B."/>
            <person name="Schulz-Vogt H.N."/>
        </authorList>
    </citation>
    <scope>NUCLEOTIDE SEQUENCE [LARGE SCALE GENOMIC DNA]</scope>
    <source>
        <strain evidence="1 2">GD2</strain>
    </source>
</reference>
<keyword evidence="2" id="KW-1185">Reference proteome</keyword>
<proteinExistence type="predicted"/>
<organism evidence="1 2">
    <name type="scientific">Candidatus Sulfurimonas baltica</name>
    <dbReference type="NCBI Taxonomy" id="2740404"/>
    <lineage>
        <taxon>Bacteria</taxon>
        <taxon>Pseudomonadati</taxon>
        <taxon>Campylobacterota</taxon>
        <taxon>Epsilonproteobacteria</taxon>
        <taxon>Campylobacterales</taxon>
        <taxon>Sulfurimonadaceae</taxon>
        <taxon>Sulfurimonas</taxon>
    </lineage>
</organism>
<dbReference type="Proteomes" id="UP000593994">
    <property type="component" value="Chromosome"/>
</dbReference>
<sequence length="46" mass="5711">MKESNPIWDYEDYYYFAFVGYIEINIRAYKDREIQMSSIKFAAHFF</sequence>
<dbReference type="AlphaFoldDB" id="A0A7S7LW02"/>
<evidence type="ECO:0000313" key="1">
    <source>
        <dbReference type="EMBL" id="QOY52478.1"/>
    </source>
</evidence>
<protein>
    <submittedName>
        <fullName evidence="1">Uncharacterized protein</fullName>
    </submittedName>
</protein>